<name>A0A6M3LCY1_9ZZZZ</name>
<organism evidence="2">
    <name type="scientific">viral metagenome</name>
    <dbReference type="NCBI Taxonomy" id="1070528"/>
    <lineage>
        <taxon>unclassified sequences</taxon>
        <taxon>metagenomes</taxon>
        <taxon>organismal metagenomes</taxon>
    </lineage>
</organism>
<protein>
    <submittedName>
        <fullName evidence="2">Uncharacterized protein</fullName>
    </submittedName>
</protein>
<accession>A0A6M3LCY1</accession>
<dbReference type="AlphaFoldDB" id="A0A6M3LCY1"/>
<feature type="region of interest" description="Disordered" evidence="1">
    <location>
        <begin position="34"/>
        <end position="76"/>
    </location>
</feature>
<evidence type="ECO:0000313" key="2">
    <source>
        <dbReference type="EMBL" id="QJA92926.1"/>
    </source>
</evidence>
<proteinExistence type="predicted"/>
<reference evidence="2" key="1">
    <citation type="submission" date="2020-03" db="EMBL/GenBank/DDBJ databases">
        <title>The deep terrestrial virosphere.</title>
        <authorList>
            <person name="Holmfeldt K."/>
            <person name="Nilsson E."/>
            <person name="Simone D."/>
            <person name="Lopez-Fernandez M."/>
            <person name="Wu X."/>
            <person name="de Brujin I."/>
            <person name="Lundin D."/>
            <person name="Andersson A."/>
            <person name="Bertilsson S."/>
            <person name="Dopson M."/>
        </authorList>
    </citation>
    <scope>NUCLEOTIDE SEQUENCE</scope>
    <source>
        <strain evidence="2">MM415B04415</strain>
    </source>
</reference>
<evidence type="ECO:0000256" key="1">
    <source>
        <dbReference type="SAM" id="MobiDB-lite"/>
    </source>
</evidence>
<gene>
    <name evidence="2" type="ORF">MM415B04415_0001</name>
</gene>
<dbReference type="EMBL" id="MT143108">
    <property type="protein sequence ID" value="QJA92926.1"/>
    <property type="molecule type" value="Genomic_DNA"/>
</dbReference>
<sequence>MSDSDVILAAVEEIKEASKVRILRFLLMDDTQREEYLHESGSPRRKRPLPALMPDEIHKVQNESSKVYQQGRPGRR</sequence>